<evidence type="ECO:0000256" key="6">
    <source>
        <dbReference type="SAM" id="MobiDB-lite"/>
    </source>
</evidence>
<evidence type="ECO:0000256" key="7">
    <source>
        <dbReference type="SAM" id="Phobius"/>
    </source>
</evidence>
<evidence type="ECO:0000256" key="1">
    <source>
        <dbReference type="ARBA" id="ARBA00004651"/>
    </source>
</evidence>
<evidence type="ECO:0000256" key="5">
    <source>
        <dbReference type="ARBA" id="ARBA00023136"/>
    </source>
</evidence>
<feature type="domain" description="Cardiolipin synthase N-terminal" evidence="8">
    <location>
        <begin position="14"/>
        <end position="59"/>
    </location>
</feature>
<evidence type="ECO:0000256" key="3">
    <source>
        <dbReference type="ARBA" id="ARBA00022692"/>
    </source>
</evidence>
<dbReference type="AlphaFoldDB" id="A0A1T5IPP0"/>
<keyword evidence="4 7" id="KW-1133">Transmembrane helix</keyword>
<organism evidence="9 10">
    <name type="scientific">Okibacterium fritillariae</name>
    <dbReference type="NCBI Taxonomy" id="123320"/>
    <lineage>
        <taxon>Bacteria</taxon>
        <taxon>Bacillati</taxon>
        <taxon>Actinomycetota</taxon>
        <taxon>Actinomycetes</taxon>
        <taxon>Micrococcales</taxon>
        <taxon>Microbacteriaceae</taxon>
        <taxon>Okibacterium</taxon>
    </lineage>
</organism>
<dbReference type="EMBL" id="FUZP01000001">
    <property type="protein sequence ID" value="SKC41126.1"/>
    <property type="molecule type" value="Genomic_DNA"/>
</dbReference>
<keyword evidence="3 7" id="KW-0812">Transmembrane</keyword>
<keyword evidence="2" id="KW-1003">Cell membrane</keyword>
<feature type="region of interest" description="Disordered" evidence="6">
    <location>
        <begin position="64"/>
        <end position="196"/>
    </location>
</feature>
<dbReference type="InterPro" id="IPR027379">
    <property type="entry name" value="CLS_N"/>
</dbReference>
<evidence type="ECO:0000259" key="8">
    <source>
        <dbReference type="Pfam" id="PF13396"/>
    </source>
</evidence>
<comment type="subcellular location">
    <subcellularLocation>
        <location evidence="1">Cell membrane</location>
        <topology evidence="1">Multi-pass membrane protein</topology>
    </subcellularLocation>
</comment>
<dbReference type="STRING" id="123320.SAMN06309945_0700"/>
<feature type="transmembrane region" description="Helical" evidence="7">
    <location>
        <begin position="38"/>
        <end position="57"/>
    </location>
</feature>
<feature type="compositionally biased region" description="Acidic residues" evidence="6">
    <location>
        <begin position="164"/>
        <end position="174"/>
    </location>
</feature>
<evidence type="ECO:0000313" key="9">
    <source>
        <dbReference type="EMBL" id="SKC41126.1"/>
    </source>
</evidence>
<evidence type="ECO:0000256" key="4">
    <source>
        <dbReference type="ARBA" id="ARBA00022989"/>
    </source>
</evidence>
<feature type="compositionally biased region" description="Low complexity" evidence="6">
    <location>
        <begin position="113"/>
        <end position="129"/>
    </location>
</feature>
<feature type="compositionally biased region" description="Low complexity" evidence="6">
    <location>
        <begin position="137"/>
        <end position="163"/>
    </location>
</feature>
<dbReference type="Pfam" id="PF13396">
    <property type="entry name" value="PLDc_N"/>
    <property type="match status" value="1"/>
</dbReference>
<proteinExistence type="predicted"/>
<keyword evidence="5 7" id="KW-0472">Membrane</keyword>
<evidence type="ECO:0000256" key="2">
    <source>
        <dbReference type="ARBA" id="ARBA00022475"/>
    </source>
</evidence>
<reference evidence="9 10" key="1">
    <citation type="submission" date="2017-02" db="EMBL/GenBank/DDBJ databases">
        <authorList>
            <person name="Peterson S.W."/>
        </authorList>
    </citation>
    <scope>NUCLEOTIDE SEQUENCE [LARGE SCALE GENOMIC DNA]</scope>
    <source>
        <strain evidence="9 10">VKM Ac-2059</strain>
    </source>
</reference>
<protein>
    <submittedName>
        <fullName evidence="9">Phospholipase_D-nuclease N-terminal</fullName>
    </submittedName>
</protein>
<name>A0A1T5IPP0_9MICO</name>
<dbReference type="GO" id="GO:0005886">
    <property type="term" value="C:plasma membrane"/>
    <property type="evidence" value="ECO:0007669"/>
    <property type="project" value="UniProtKB-SubCell"/>
</dbReference>
<sequence>MARLLLGLVVVVVVATIYAVIDCAMLAHDRVRGLPKPAWLVIILVLPVVGVVLWFLIGRGRQAQARTRQLPPDDNPEFFGRSSSSAADPDQDERIRRLEEELAALDSEGPADGAPSGPTTTRPGTPTSGSGSGSGTTGPATTGPARAGSTGPSSSSGSSSSDADTPDSGDEPTGTDDGTAKRGKSDDEPGAGRADV</sequence>
<dbReference type="Proteomes" id="UP000190857">
    <property type="component" value="Unassembled WGS sequence"/>
</dbReference>
<feature type="compositionally biased region" description="Basic and acidic residues" evidence="6">
    <location>
        <begin position="178"/>
        <end position="187"/>
    </location>
</feature>
<keyword evidence="10" id="KW-1185">Reference proteome</keyword>
<gene>
    <name evidence="9" type="ORF">SAMN06309945_0700</name>
</gene>
<evidence type="ECO:0000313" key="10">
    <source>
        <dbReference type="Proteomes" id="UP000190857"/>
    </source>
</evidence>
<dbReference type="RefSeq" id="WP_079726890.1">
    <property type="nucleotide sequence ID" value="NZ_FUZP01000001.1"/>
</dbReference>
<accession>A0A1T5IPP0</accession>